<dbReference type="KEGG" id="rcr:NCTC10994_01209"/>
<gene>
    <name evidence="2" type="primary">aroE_2</name>
    <name evidence="2" type="ORF">NCTC10994_01209</name>
</gene>
<dbReference type="GO" id="GO:0005829">
    <property type="term" value="C:cytosol"/>
    <property type="evidence" value="ECO:0007669"/>
    <property type="project" value="TreeGrafter"/>
</dbReference>
<dbReference type="CDD" id="cd01065">
    <property type="entry name" value="NAD_bind_Shikimate_DH"/>
    <property type="match status" value="1"/>
</dbReference>
<accession>A0A2X4TRN4</accession>
<dbReference type="Gene3D" id="3.40.50.720">
    <property type="entry name" value="NAD(P)-binding Rossmann-like Domain"/>
    <property type="match status" value="1"/>
</dbReference>
<organism evidence="2 3">
    <name type="scientific">Rhodococcus coprophilus</name>
    <dbReference type="NCBI Taxonomy" id="38310"/>
    <lineage>
        <taxon>Bacteria</taxon>
        <taxon>Bacillati</taxon>
        <taxon>Actinomycetota</taxon>
        <taxon>Actinomycetes</taxon>
        <taxon>Mycobacteriales</taxon>
        <taxon>Nocardiaceae</taxon>
        <taxon>Rhodococcus</taxon>
    </lineage>
</organism>
<dbReference type="PANTHER" id="PTHR21089">
    <property type="entry name" value="SHIKIMATE DEHYDROGENASE"/>
    <property type="match status" value="1"/>
</dbReference>
<dbReference type="EMBL" id="LS483468">
    <property type="protein sequence ID" value="SQI29721.1"/>
    <property type="molecule type" value="Genomic_DNA"/>
</dbReference>
<dbReference type="InterPro" id="IPR022893">
    <property type="entry name" value="Shikimate_DH_fam"/>
</dbReference>
<keyword evidence="2" id="KW-0560">Oxidoreductase</keyword>
<dbReference type="InterPro" id="IPR036291">
    <property type="entry name" value="NAD(P)-bd_dom_sf"/>
</dbReference>
<dbReference type="InterPro" id="IPR046346">
    <property type="entry name" value="Aminoacid_DH-like_N_sf"/>
</dbReference>
<protein>
    <submittedName>
        <fullName evidence="2">Shikimate dehydrogenase aroe</fullName>
        <ecNumber evidence="2">1.1.1.-</ecNumber>
    </submittedName>
</protein>
<dbReference type="SUPFAM" id="SSF53223">
    <property type="entry name" value="Aminoacid dehydrogenase-like, N-terminal domain"/>
    <property type="match status" value="1"/>
</dbReference>
<feature type="domain" description="Shikimate dehydrogenase substrate binding N-terminal" evidence="1">
    <location>
        <begin position="42"/>
        <end position="110"/>
    </location>
</feature>
<dbReference type="NCBIfam" id="NF009202">
    <property type="entry name" value="PRK12550.1"/>
    <property type="match status" value="1"/>
</dbReference>
<dbReference type="PANTHER" id="PTHR21089:SF9">
    <property type="entry name" value="SHIKIMATE DEHYDROGENASE-LIKE PROTEIN HI_0607"/>
    <property type="match status" value="1"/>
</dbReference>
<evidence type="ECO:0000313" key="3">
    <source>
        <dbReference type="Proteomes" id="UP000249091"/>
    </source>
</evidence>
<dbReference type="AlphaFoldDB" id="A0A2X4TRN4"/>
<sequence length="289" mass="30600">MFKRGGSSAAHRHYGGGMLSRITKDTRLCISLSARPSNIGTRFHNYLYDELGLDFVYKAFAPTDIEGAIAGIRGLGIRGAGVSMPFKEAVLPLVDVLHDSARAIESVNTIVNDDGALHAYNTDYQAVTDLLVAHDVDSSLPVTIIGSGGMAKAVTAALRHSGFTDGVVVARNERTGRPLARKYGYEWHADAGAASPGLLVNATPVGMAGAPESDRLPVPEEVVAAASVVFDVVAVPAETPLVRFARSRNIPVITGDEVIALQAALQFALYTGVTPTPDQVRRASEYSRS</sequence>
<dbReference type="GO" id="GO:0050661">
    <property type="term" value="F:NADP binding"/>
    <property type="evidence" value="ECO:0007669"/>
    <property type="project" value="TreeGrafter"/>
</dbReference>
<reference evidence="2 3" key="1">
    <citation type="submission" date="2018-06" db="EMBL/GenBank/DDBJ databases">
        <authorList>
            <consortium name="Pathogen Informatics"/>
            <person name="Doyle S."/>
        </authorList>
    </citation>
    <scope>NUCLEOTIDE SEQUENCE [LARGE SCALE GENOMIC DNA]</scope>
    <source>
        <strain evidence="2 3">NCTC10994</strain>
    </source>
</reference>
<evidence type="ECO:0000313" key="2">
    <source>
        <dbReference type="EMBL" id="SQI29721.1"/>
    </source>
</evidence>
<dbReference type="EC" id="1.1.1.-" evidence="2"/>
<dbReference type="SUPFAM" id="SSF51735">
    <property type="entry name" value="NAD(P)-binding Rossmann-fold domains"/>
    <property type="match status" value="1"/>
</dbReference>
<proteinExistence type="predicted"/>
<name>A0A2X4TRN4_9NOCA</name>
<dbReference type="Gene3D" id="3.40.50.10860">
    <property type="entry name" value="Leucine Dehydrogenase, chain A, domain 1"/>
    <property type="match status" value="1"/>
</dbReference>
<dbReference type="GO" id="GO:0004764">
    <property type="term" value="F:shikimate 3-dehydrogenase (NADP+) activity"/>
    <property type="evidence" value="ECO:0007669"/>
    <property type="project" value="InterPro"/>
</dbReference>
<dbReference type="InterPro" id="IPR013708">
    <property type="entry name" value="Shikimate_DH-bd_N"/>
</dbReference>
<keyword evidence="3" id="KW-1185">Reference proteome</keyword>
<dbReference type="STRING" id="1219011.GCA_001895045_02188"/>
<dbReference type="GO" id="GO:0009423">
    <property type="term" value="P:chorismate biosynthetic process"/>
    <property type="evidence" value="ECO:0007669"/>
    <property type="project" value="TreeGrafter"/>
</dbReference>
<dbReference type="Proteomes" id="UP000249091">
    <property type="component" value="Chromosome 1"/>
</dbReference>
<dbReference type="Pfam" id="PF08501">
    <property type="entry name" value="Shikimate_dh_N"/>
    <property type="match status" value="1"/>
</dbReference>
<dbReference type="GO" id="GO:0019632">
    <property type="term" value="P:shikimate metabolic process"/>
    <property type="evidence" value="ECO:0007669"/>
    <property type="project" value="TreeGrafter"/>
</dbReference>
<evidence type="ECO:0000259" key="1">
    <source>
        <dbReference type="Pfam" id="PF08501"/>
    </source>
</evidence>